<dbReference type="InterPro" id="IPR000014">
    <property type="entry name" value="PAS"/>
</dbReference>
<evidence type="ECO:0000259" key="6">
    <source>
        <dbReference type="PROSITE" id="PS50109"/>
    </source>
</evidence>
<dbReference type="Pfam" id="PF02518">
    <property type="entry name" value="HATPase_c"/>
    <property type="match status" value="1"/>
</dbReference>
<proteinExistence type="predicted"/>
<dbReference type="InterPro" id="IPR005467">
    <property type="entry name" value="His_kinase_dom"/>
</dbReference>
<dbReference type="Pfam" id="PF08447">
    <property type="entry name" value="PAS_3"/>
    <property type="match status" value="2"/>
</dbReference>
<dbReference type="NCBIfam" id="TIGR00229">
    <property type="entry name" value="sensory_box"/>
    <property type="match status" value="2"/>
</dbReference>
<sequence length="890" mass="102913">MVKTSGEHTAFGGASIDLDNFAHAVVRTVWEPVLVVTAGLKIVAASEEFYSTFGLHSKEIKGLLLQDLDEKYWDLKGLHNLLTTVKKGNSLRDHEFLIDLKNFGEKAFLINAESVDYLSNQGLILISFKPKADTRHQRSKDIYYLKTVRDILSNAPAMICRLKGPEHIFELANEQYFDLIGKRDILGKTVREALPEVENQGFIELLDIVYKSGKPFIGNEISIKLKQPGKPDKNAFLDFVYQPIFEPNGEVSGIFVHAVDVTEKVSVRKKVEQSEQELRNMLETLPAIIWLTDSEGTTKYMNKNWYEYTGQTSGEAEESNWVDAVHPEEREKTNRQFGKAFRERKPYHAIFRLRSRKGDYRWVIGRGSPKFTIEGEFQGMIGTVVDIHEEKLKEQLIRDKENRIRAIVQEATVATAVYTGEEMKIEMANDAMVNLWGKDRSVIGKSLREALPELEGQPFFDLLQKVYNTGETYWGKEDKVDLLINGRMQTGYFNFTYKPLRNEKNEIYGILNMAQDISEMVNSRELLKQSESHFRQMANLMPEKVTNTDAEGNLIYFNQNWLDYTGIEREELVLRGWSHLIHEDDFRKFEKKWRKSLKTGKNFEMEIRILGREGKYKWHLSRAEAVKDDDGRIKMWISTNTEIHRLKEEEKRKEDFLKMVSHELKTPVTSIKGYVQLLLTLLRRSNGADHSKLPLQPSLERIDHQIVRLTRLISEMLDLSRLEENKMVLQKEVFNINDLVTQTVQDISYTNTQHRIDINHEYRCSVFGDKDRLGQVLINFITNAIKYSPESQNIKIQVKKLKEDKVAVCVIDEGIGIDKEDQKKIFKRFYRIGGESEETYAGFGIGLYLANEIIQRHNGVIEVDSQKGKGSEFRFILSVASEDEMITKEL</sequence>
<feature type="domain" description="PAS" evidence="7">
    <location>
        <begin position="274"/>
        <end position="344"/>
    </location>
</feature>
<feature type="domain" description="PAC" evidence="8">
    <location>
        <begin position="603"/>
        <end position="655"/>
    </location>
</feature>
<protein>
    <recommendedName>
        <fullName evidence="2">histidine kinase</fullName>
        <ecNumber evidence="2">2.7.13.3</ecNumber>
    </recommendedName>
</protein>
<dbReference type="PANTHER" id="PTHR43304:SF1">
    <property type="entry name" value="PAC DOMAIN-CONTAINING PROTEIN"/>
    <property type="match status" value="1"/>
</dbReference>
<dbReference type="SUPFAM" id="SSF55785">
    <property type="entry name" value="PYP-like sensor domain (PAS domain)"/>
    <property type="match status" value="4"/>
</dbReference>
<dbReference type="InterPro" id="IPR013656">
    <property type="entry name" value="PAS_4"/>
</dbReference>
<evidence type="ECO:0000313" key="9">
    <source>
        <dbReference type="EMBL" id="MFD2516388.1"/>
    </source>
</evidence>
<keyword evidence="3" id="KW-0597">Phosphoprotein</keyword>
<keyword evidence="5" id="KW-0418">Kinase</keyword>
<dbReference type="SMART" id="SM00387">
    <property type="entry name" value="HATPase_c"/>
    <property type="match status" value="1"/>
</dbReference>
<dbReference type="PROSITE" id="PS50112">
    <property type="entry name" value="PAS"/>
    <property type="match status" value="2"/>
</dbReference>
<dbReference type="SMART" id="SM00091">
    <property type="entry name" value="PAS"/>
    <property type="match status" value="5"/>
</dbReference>
<evidence type="ECO:0000256" key="1">
    <source>
        <dbReference type="ARBA" id="ARBA00000085"/>
    </source>
</evidence>
<dbReference type="InterPro" id="IPR036097">
    <property type="entry name" value="HisK_dim/P_sf"/>
</dbReference>
<comment type="catalytic activity">
    <reaction evidence="1">
        <text>ATP + protein L-histidine = ADP + protein N-phospho-L-histidine.</text>
        <dbReference type="EC" id="2.7.13.3"/>
    </reaction>
</comment>
<dbReference type="Gene3D" id="3.30.565.10">
    <property type="entry name" value="Histidine kinase-like ATPase, C-terminal domain"/>
    <property type="match status" value="1"/>
</dbReference>
<dbReference type="InterPro" id="IPR000700">
    <property type="entry name" value="PAS-assoc_C"/>
</dbReference>
<dbReference type="EMBL" id="JBHULT010000005">
    <property type="protein sequence ID" value="MFD2516388.1"/>
    <property type="molecule type" value="Genomic_DNA"/>
</dbReference>
<dbReference type="SUPFAM" id="SSF55874">
    <property type="entry name" value="ATPase domain of HSP90 chaperone/DNA topoisomerase II/histidine kinase"/>
    <property type="match status" value="1"/>
</dbReference>
<dbReference type="SMART" id="SM00388">
    <property type="entry name" value="HisKA"/>
    <property type="match status" value="1"/>
</dbReference>
<keyword evidence="4" id="KW-0808">Transferase</keyword>
<dbReference type="InterPro" id="IPR052162">
    <property type="entry name" value="Sensor_kinase/Photoreceptor"/>
</dbReference>
<dbReference type="EC" id="2.7.13.3" evidence="2"/>
<dbReference type="SMART" id="SM00086">
    <property type="entry name" value="PAC"/>
    <property type="match status" value="3"/>
</dbReference>
<dbReference type="RefSeq" id="WP_380747439.1">
    <property type="nucleotide sequence ID" value="NZ_JBHULT010000005.1"/>
</dbReference>
<dbReference type="SUPFAM" id="SSF47384">
    <property type="entry name" value="Homodimeric domain of signal transducing histidine kinase"/>
    <property type="match status" value="1"/>
</dbReference>
<evidence type="ECO:0000256" key="4">
    <source>
        <dbReference type="ARBA" id="ARBA00022679"/>
    </source>
</evidence>
<evidence type="ECO:0000256" key="3">
    <source>
        <dbReference type="ARBA" id="ARBA00022553"/>
    </source>
</evidence>
<feature type="domain" description="PAC" evidence="8">
    <location>
        <begin position="219"/>
        <end position="273"/>
    </location>
</feature>
<dbReference type="InterPro" id="IPR036890">
    <property type="entry name" value="HATPase_C_sf"/>
</dbReference>
<dbReference type="Proteomes" id="UP001597468">
    <property type="component" value="Unassembled WGS sequence"/>
</dbReference>
<reference evidence="10" key="1">
    <citation type="journal article" date="2019" name="Int. J. Syst. Evol. Microbiol.">
        <title>The Global Catalogue of Microorganisms (GCM) 10K type strain sequencing project: providing services to taxonomists for standard genome sequencing and annotation.</title>
        <authorList>
            <consortium name="The Broad Institute Genomics Platform"/>
            <consortium name="The Broad Institute Genome Sequencing Center for Infectious Disease"/>
            <person name="Wu L."/>
            <person name="Ma J."/>
        </authorList>
    </citation>
    <scope>NUCLEOTIDE SEQUENCE [LARGE SCALE GENOMIC DNA]</scope>
    <source>
        <strain evidence="10">KCTC 42585</strain>
    </source>
</reference>
<dbReference type="PRINTS" id="PR00344">
    <property type="entry name" value="BCTRLSENSOR"/>
</dbReference>
<dbReference type="InterPro" id="IPR004358">
    <property type="entry name" value="Sig_transdc_His_kin-like_C"/>
</dbReference>
<feature type="domain" description="PAC" evidence="8">
    <location>
        <begin position="347"/>
        <end position="399"/>
    </location>
</feature>
<feature type="domain" description="Histidine kinase" evidence="6">
    <location>
        <begin position="659"/>
        <end position="881"/>
    </location>
</feature>
<evidence type="ECO:0000313" key="10">
    <source>
        <dbReference type="Proteomes" id="UP001597468"/>
    </source>
</evidence>
<dbReference type="Gene3D" id="3.30.450.20">
    <property type="entry name" value="PAS domain"/>
    <property type="match status" value="4"/>
</dbReference>
<dbReference type="CDD" id="cd00082">
    <property type="entry name" value="HisKA"/>
    <property type="match status" value="1"/>
</dbReference>
<dbReference type="InterPro" id="IPR013655">
    <property type="entry name" value="PAS_fold_3"/>
</dbReference>
<feature type="domain" description="PAS" evidence="7">
    <location>
        <begin position="530"/>
        <end position="600"/>
    </location>
</feature>
<dbReference type="PROSITE" id="PS50113">
    <property type="entry name" value="PAC"/>
    <property type="match status" value="3"/>
</dbReference>
<dbReference type="PROSITE" id="PS50109">
    <property type="entry name" value="HIS_KIN"/>
    <property type="match status" value="1"/>
</dbReference>
<name>A0ABW5ISF9_9FLAO</name>
<dbReference type="PANTHER" id="PTHR43304">
    <property type="entry name" value="PHYTOCHROME-LIKE PROTEIN CPH1"/>
    <property type="match status" value="1"/>
</dbReference>
<keyword evidence="10" id="KW-1185">Reference proteome</keyword>
<dbReference type="InterPro" id="IPR001610">
    <property type="entry name" value="PAC"/>
</dbReference>
<evidence type="ECO:0000256" key="5">
    <source>
        <dbReference type="ARBA" id="ARBA00022777"/>
    </source>
</evidence>
<dbReference type="InterPro" id="IPR003594">
    <property type="entry name" value="HATPase_dom"/>
</dbReference>
<dbReference type="InterPro" id="IPR003661">
    <property type="entry name" value="HisK_dim/P_dom"/>
</dbReference>
<dbReference type="Pfam" id="PF08448">
    <property type="entry name" value="PAS_4"/>
    <property type="match status" value="2"/>
</dbReference>
<accession>A0ABW5ISF9</accession>
<dbReference type="Pfam" id="PF00512">
    <property type="entry name" value="HisKA"/>
    <property type="match status" value="1"/>
</dbReference>
<evidence type="ECO:0000259" key="8">
    <source>
        <dbReference type="PROSITE" id="PS50113"/>
    </source>
</evidence>
<dbReference type="Gene3D" id="1.10.287.130">
    <property type="match status" value="1"/>
</dbReference>
<dbReference type="InterPro" id="IPR035965">
    <property type="entry name" value="PAS-like_dom_sf"/>
</dbReference>
<evidence type="ECO:0000256" key="2">
    <source>
        <dbReference type="ARBA" id="ARBA00012438"/>
    </source>
</evidence>
<dbReference type="CDD" id="cd00130">
    <property type="entry name" value="PAS"/>
    <property type="match status" value="2"/>
</dbReference>
<comment type="caution">
    <text evidence="9">The sequence shown here is derived from an EMBL/GenBank/DDBJ whole genome shotgun (WGS) entry which is preliminary data.</text>
</comment>
<gene>
    <name evidence="9" type="ORF">ACFSTG_00630</name>
</gene>
<organism evidence="9 10">
    <name type="scientific">Salinimicrobium flavum</name>
    <dbReference type="NCBI Taxonomy" id="1737065"/>
    <lineage>
        <taxon>Bacteria</taxon>
        <taxon>Pseudomonadati</taxon>
        <taxon>Bacteroidota</taxon>
        <taxon>Flavobacteriia</taxon>
        <taxon>Flavobacteriales</taxon>
        <taxon>Flavobacteriaceae</taxon>
        <taxon>Salinimicrobium</taxon>
    </lineage>
</organism>
<evidence type="ECO:0000259" key="7">
    <source>
        <dbReference type="PROSITE" id="PS50112"/>
    </source>
</evidence>